<sequence>MPPHAQSQGLFVMREAEMFSLGTSWALCFFAGQDDPQVQEFRPPNTACLYMQSVAIYVPYHVLYPFAGHRHVGMTLQPYLRDPAAHCRLKVFECDDWGTPLQWRYTFHMHWDQNYRNEHFKFVGELMPPGYGDKRIRFRAGTYFIECEFYKGHAEANTPDATYTTGIFNASYPLILASDLESSIRHINTMEMGATWYTRFHRSSATEAEMCVTLSATRIRDVYLISGIYHGHWPSKRIAREPPQKSSITYTIVPVLSREASLITQYNFNKLVVFVAAKGTDLVASSLLAPVPGSGALEPAIIWALRHSLELPPEQEDIIESKTDGLAKRIDALVFEMCSIFFSVIVVSSNTQCG</sequence>
<reference evidence="2" key="1">
    <citation type="submission" date="2019-06" db="EMBL/GenBank/DDBJ databases">
        <title>Draft genome sequence of the griseofulvin-producing fungus Xylaria cubensis strain G536.</title>
        <authorList>
            <person name="Mead M.E."/>
            <person name="Raja H.A."/>
            <person name="Steenwyk J.L."/>
            <person name="Knowles S.L."/>
            <person name="Oberlies N.H."/>
            <person name="Rokas A."/>
        </authorList>
    </citation>
    <scope>NUCLEOTIDE SEQUENCE [LARGE SCALE GENOMIC DNA]</scope>
    <source>
        <strain evidence="2">G536</strain>
    </source>
</reference>
<comment type="caution">
    <text evidence="1">The sequence shown here is derived from an EMBL/GenBank/DDBJ whole genome shotgun (WGS) entry which is preliminary data.</text>
</comment>
<dbReference type="OrthoDB" id="4601221at2759"/>
<proteinExistence type="predicted"/>
<dbReference type="EMBL" id="VFLP01000012">
    <property type="protein sequence ID" value="TRX96230.1"/>
    <property type="molecule type" value="Genomic_DNA"/>
</dbReference>
<organism evidence="1 2">
    <name type="scientific">Xylaria flabelliformis</name>
    <dbReference type="NCBI Taxonomy" id="2512241"/>
    <lineage>
        <taxon>Eukaryota</taxon>
        <taxon>Fungi</taxon>
        <taxon>Dikarya</taxon>
        <taxon>Ascomycota</taxon>
        <taxon>Pezizomycotina</taxon>
        <taxon>Sordariomycetes</taxon>
        <taxon>Xylariomycetidae</taxon>
        <taxon>Xylariales</taxon>
        <taxon>Xylariaceae</taxon>
        <taxon>Xylaria</taxon>
    </lineage>
</organism>
<evidence type="ECO:0000313" key="1">
    <source>
        <dbReference type="EMBL" id="TRX96230.1"/>
    </source>
</evidence>
<protein>
    <submittedName>
        <fullName evidence="1">Uncharacterized protein</fullName>
    </submittedName>
</protein>
<evidence type="ECO:0000313" key="2">
    <source>
        <dbReference type="Proteomes" id="UP000319160"/>
    </source>
</evidence>
<accession>A0A553I7P6</accession>
<gene>
    <name evidence="1" type="ORF">FHL15_002954</name>
</gene>
<name>A0A553I7P6_9PEZI</name>
<dbReference type="Proteomes" id="UP000319160">
    <property type="component" value="Unassembled WGS sequence"/>
</dbReference>
<dbReference type="AlphaFoldDB" id="A0A553I7P6"/>
<keyword evidence="2" id="KW-1185">Reference proteome</keyword>